<evidence type="ECO:0000256" key="5">
    <source>
        <dbReference type="ARBA" id="ARBA00029543"/>
    </source>
</evidence>
<proteinExistence type="predicted"/>
<dbReference type="GO" id="GO:0000175">
    <property type="term" value="F:3'-5'-RNA exonuclease activity"/>
    <property type="evidence" value="ECO:0007669"/>
    <property type="project" value="TreeGrafter"/>
</dbReference>
<evidence type="ECO:0000313" key="9">
    <source>
        <dbReference type="Proteomes" id="UP000800092"/>
    </source>
</evidence>
<reference evidence="8" key="1">
    <citation type="journal article" date="2020" name="Stud. Mycol.">
        <title>101 Dothideomycetes genomes: a test case for predicting lifestyles and emergence of pathogens.</title>
        <authorList>
            <person name="Haridas S."/>
            <person name="Albert R."/>
            <person name="Binder M."/>
            <person name="Bloem J."/>
            <person name="Labutti K."/>
            <person name="Salamov A."/>
            <person name="Andreopoulos B."/>
            <person name="Baker S."/>
            <person name="Barry K."/>
            <person name="Bills G."/>
            <person name="Bluhm B."/>
            <person name="Cannon C."/>
            <person name="Castanera R."/>
            <person name="Culley D."/>
            <person name="Daum C."/>
            <person name="Ezra D."/>
            <person name="Gonzalez J."/>
            <person name="Henrissat B."/>
            <person name="Kuo A."/>
            <person name="Liang C."/>
            <person name="Lipzen A."/>
            <person name="Lutzoni F."/>
            <person name="Magnuson J."/>
            <person name="Mondo S."/>
            <person name="Nolan M."/>
            <person name="Ohm R."/>
            <person name="Pangilinan J."/>
            <person name="Park H.-J."/>
            <person name="Ramirez L."/>
            <person name="Alfaro M."/>
            <person name="Sun H."/>
            <person name="Tritt A."/>
            <person name="Yoshinaga Y."/>
            <person name="Zwiers L.-H."/>
            <person name="Turgeon B."/>
            <person name="Goodwin S."/>
            <person name="Spatafora J."/>
            <person name="Crous P."/>
            <person name="Grigoriev I."/>
        </authorList>
    </citation>
    <scope>NUCLEOTIDE SEQUENCE</scope>
    <source>
        <strain evidence="8">Tuck. ex Michener</strain>
    </source>
</reference>
<feature type="region of interest" description="Disordered" evidence="7">
    <location>
        <begin position="1"/>
        <end position="63"/>
    </location>
</feature>
<gene>
    <name evidence="8" type="ORF">EV356DRAFT_532277</name>
</gene>
<keyword evidence="2" id="KW-0378">Hydrolase</keyword>
<dbReference type="GO" id="GO:0016829">
    <property type="term" value="F:lyase activity"/>
    <property type="evidence" value="ECO:0007669"/>
    <property type="project" value="UniProtKB-KW"/>
</dbReference>
<dbReference type="PANTHER" id="PTHR13522">
    <property type="entry name" value="U6 SNRNA PHOSPHODIESTERASE 1"/>
    <property type="match status" value="1"/>
</dbReference>
<dbReference type="GO" id="GO:0034477">
    <property type="term" value="P:U6 snRNA 3'-end processing"/>
    <property type="evidence" value="ECO:0007669"/>
    <property type="project" value="InterPro"/>
</dbReference>
<dbReference type="AlphaFoldDB" id="A0A6A6HA85"/>
<evidence type="ECO:0000256" key="4">
    <source>
        <dbReference type="ARBA" id="ARBA00023242"/>
    </source>
</evidence>
<keyword evidence="1" id="KW-0540">Nuclease</keyword>
<keyword evidence="9" id="KW-1185">Reference proteome</keyword>
<evidence type="ECO:0000256" key="1">
    <source>
        <dbReference type="ARBA" id="ARBA00022722"/>
    </source>
</evidence>
<organism evidence="8 9">
    <name type="scientific">Viridothelium virens</name>
    <name type="common">Speckled blister lichen</name>
    <name type="synonym">Trypethelium virens</name>
    <dbReference type="NCBI Taxonomy" id="1048519"/>
    <lineage>
        <taxon>Eukaryota</taxon>
        <taxon>Fungi</taxon>
        <taxon>Dikarya</taxon>
        <taxon>Ascomycota</taxon>
        <taxon>Pezizomycotina</taxon>
        <taxon>Dothideomycetes</taxon>
        <taxon>Dothideomycetes incertae sedis</taxon>
        <taxon>Trypetheliales</taxon>
        <taxon>Trypetheliaceae</taxon>
        <taxon>Viridothelium</taxon>
    </lineage>
</organism>
<dbReference type="OrthoDB" id="49151at2759"/>
<dbReference type="InterPro" id="IPR027521">
    <property type="entry name" value="Usb1"/>
</dbReference>
<dbReference type="PANTHER" id="PTHR13522:SF3">
    <property type="entry name" value="U6 SNRNA PHOSPHODIESTERASE 1"/>
    <property type="match status" value="1"/>
</dbReference>
<protein>
    <recommendedName>
        <fullName evidence="5">U6 snRNA phosphodiesterase 1</fullName>
    </recommendedName>
    <alternativeName>
        <fullName evidence="6">3'-5' RNA exonuclease USB1</fullName>
    </alternativeName>
</protein>
<evidence type="ECO:0000256" key="3">
    <source>
        <dbReference type="ARBA" id="ARBA00023239"/>
    </source>
</evidence>
<dbReference type="Proteomes" id="UP000800092">
    <property type="component" value="Unassembled WGS sequence"/>
</dbReference>
<evidence type="ECO:0000313" key="8">
    <source>
        <dbReference type="EMBL" id="KAF2234995.1"/>
    </source>
</evidence>
<dbReference type="EMBL" id="ML991794">
    <property type="protein sequence ID" value="KAF2234995.1"/>
    <property type="molecule type" value="Genomic_DNA"/>
</dbReference>
<dbReference type="GO" id="GO:0005634">
    <property type="term" value="C:nucleus"/>
    <property type="evidence" value="ECO:0007669"/>
    <property type="project" value="TreeGrafter"/>
</dbReference>
<accession>A0A6A6HA85</accession>
<keyword evidence="3" id="KW-0456">Lyase</keyword>
<evidence type="ECO:0000256" key="6">
    <source>
        <dbReference type="ARBA" id="ARBA00030030"/>
    </source>
</evidence>
<dbReference type="Pfam" id="PF09749">
    <property type="entry name" value="HVSL"/>
    <property type="match status" value="1"/>
</dbReference>
<evidence type="ECO:0000256" key="7">
    <source>
        <dbReference type="SAM" id="MobiDB-lite"/>
    </source>
</evidence>
<evidence type="ECO:0000256" key="2">
    <source>
        <dbReference type="ARBA" id="ARBA00022801"/>
    </source>
</evidence>
<sequence>MQLVDYSDSESDHYDDTSQVQQEDEAGAGVVKVHPVEDDKKRKRSNETSGIHKEQKQKQPQPVLAEMGVPKFHDMYTVEPRFSAFDDPSLHSGMKRANPHIVGNWPSFVYLEWFLHQNQSEAISTLLLKLKSTFASGPWSGTASYRSDAIKPLFVDTLDHFATPRSLHISLSSTLNIKSEQRGDFDGRMRSALKAEPFLLRFTGVRWVSNQLGTRWFLVLTCQEDESLKKLLDGASSVADYYGQELLYQNSNEVKQEGQKSTDSKSAFAKVETGGSCVDQADESQEQSSLWVSVSDRSKRANRLLSKCREEGRDTLDALDDTGRQTSDISSPFHISIAWSLVPPASCIRSPMSIPEIKKIFDDDIANIHPIFDRVKFRVGDRVSTLPLGNDRVARRVIYEGQSIGLPPWNPDLNDTTTAVGRQKRNL</sequence>
<dbReference type="Gene3D" id="3.90.1140.10">
    <property type="entry name" value="Cyclic phosphodiesterase"/>
    <property type="match status" value="1"/>
</dbReference>
<keyword evidence="4" id="KW-0539">Nucleus</keyword>
<name>A0A6A6HA85_VIRVR</name>